<evidence type="ECO:0000313" key="5">
    <source>
        <dbReference type="Proteomes" id="UP000003374"/>
    </source>
</evidence>
<proteinExistence type="predicted"/>
<dbReference type="PANTHER" id="PTHR10605:SF56">
    <property type="entry name" value="BIFUNCTIONAL HEPARAN SULFATE N-DEACETYLASE_N-SULFOTRANSFERASE"/>
    <property type="match status" value="1"/>
</dbReference>
<accession>A4BSJ2</accession>
<dbReference type="SUPFAM" id="SSF52540">
    <property type="entry name" value="P-loop containing nucleoside triphosphate hydrolases"/>
    <property type="match status" value="1"/>
</dbReference>
<sequence length="290" mass="33752">MALNRRRPNLFVIGAMKAGTTSLHAYLAEHPQIFMSAYKEPCYFNEELRWSKGEDWYLGLFAGADSERFVGESSTTYTMQPKYTGVVEKLERFAPEARIVYLLRDPIDRIVSHYWYAVTGYGERRDMMTAVRENPNYVDFSRYAVQLEPYLSRFGRERIYIMTLEALHREPRDAMRDLLVWLGVDPAVESLDLSVQMNVTPQKLQRARGGGLLNRFRYSRLWEQVAPSVPPMIRQAATRLALRREDRPVQPVEQVEAYLRPILAGEVSRLSQMLGRDFPEWRRLCGSKES</sequence>
<evidence type="ECO:0000256" key="2">
    <source>
        <dbReference type="ARBA" id="ARBA00023180"/>
    </source>
</evidence>
<comment type="caution">
    <text evidence="4">The sequence shown here is derived from an EMBL/GenBank/DDBJ whole genome shotgun (WGS) entry which is preliminary data.</text>
</comment>
<dbReference type="OrthoDB" id="9075305at2"/>
<keyword evidence="5" id="KW-1185">Reference proteome</keyword>
<dbReference type="RefSeq" id="WP_005001451.1">
    <property type="nucleotide sequence ID" value="NZ_CH672427.1"/>
</dbReference>
<gene>
    <name evidence="4" type="ORF">NB231_08395</name>
</gene>
<name>A4BSJ2_9GAMM</name>
<dbReference type="InterPro" id="IPR037359">
    <property type="entry name" value="NST/OST"/>
</dbReference>
<dbReference type="GO" id="GO:0008146">
    <property type="term" value="F:sulfotransferase activity"/>
    <property type="evidence" value="ECO:0007669"/>
    <property type="project" value="InterPro"/>
</dbReference>
<dbReference type="InterPro" id="IPR027417">
    <property type="entry name" value="P-loop_NTPase"/>
</dbReference>
<dbReference type="STRING" id="314278.NB231_08395"/>
<dbReference type="Gene3D" id="3.40.50.300">
    <property type="entry name" value="P-loop containing nucleotide triphosphate hydrolases"/>
    <property type="match status" value="1"/>
</dbReference>
<protein>
    <recommendedName>
        <fullName evidence="3">Sulfotransferase domain-containing protein</fullName>
    </recommendedName>
</protein>
<organism evidence="4 5">
    <name type="scientific">Nitrococcus mobilis Nb-231</name>
    <dbReference type="NCBI Taxonomy" id="314278"/>
    <lineage>
        <taxon>Bacteria</taxon>
        <taxon>Pseudomonadati</taxon>
        <taxon>Pseudomonadota</taxon>
        <taxon>Gammaproteobacteria</taxon>
        <taxon>Chromatiales</taxon>
        <taxon>Ectothiorhodospiraceae</taxon>
        <taxon>Nitrococcus</taxon>
    </lineage>
</organism>
<keyword evidence="1" id="KW-0808">Transferase</keyword>
<reference evidence="4 5" key="1">
    <citation type="submission" date="2006-02" db="EMBL/GenBank/DDBJ databases">
        <authorList>
            <person name="Waterbury J."/>
            <person name="Ferriera S."/>
            <person name="Johnson J."/>
            <person name="Kravitz S."/>
            <person name="Halpern A."/>
            <person name="Remington K."/>
            <person name="Beeson K."/>
            <person name="Tran B."/>
            <person name="Rogers Y.-H."/>
            <person name="Friedman R."/>
            <person name="Venter J.C."/>
        </authorList>
    </citation>
    <scope>NUCLEOTIDE SEQUENCE [LARGE SCALE GENOMIC DNA]</scope>
    <source>
        <strain evidence="4 5">Nb-231</strain>
    </source>
</reference>
<evidence type="ECO:0000313" key="4">
    <source>
        <dbReference type="EMBL" id="EAR21262.1"/>
    </source>
</evidence>
<dbReference type="eggNOG" id="COG0457">
    <property type="taxonomic scope" value="Bacteria"/>
</dbReference>
<dbReference type="Pfam" id="PF00685">
    <property type="entry name" value="Sulfotransfer_1"/>
    <property type="match status" value="1"/>
</dbReference>
<keyword evidence="2" id="KW-0325">Glycoprotein</keyword>
<feature type="domain" description="Sulfotransferase" evidence="3">
    <location>
        <begin position="8"/>
        <end position="196"/>
    </location>
</feature>
<evidence type="ECO:0000259" key="3">
    <source>
        <dbReference type="Pfam" id="PF00685"/>
    </source>
</evidence>
<dbReference type="InterPro" id="IPR000863">
    <property type="entry name" value="Sulfotransferase_dom"/>
</dbReference>
<dbReference type="EMBL" id="AAOF01000010">
    <property type="protein sequence ID" value="EAR21262.1"/>
    <property type="molecule type" value="Genomic_DNA"/>
</dbReference>
<dbReference type="AlphaFoldDB" id="A4BSJ2"/>
<dbReference type="HOGENOM" id="CLU_017703_1_1_6"/>
<dbReference type="Proteomes" id="UP000003374">
    <property type="component" value="Unassembled WGS sequence"/>
</dbReference>
<evidence type="ECO:0000256" key="1">
    <source>
        <dbReference type="ARBA" id="ARBA00022679"/>
    </source>
</evidence>
<dbReference type="PANTHER" id="PTHR10605">
    <property type="entry name" value="HEPARAN SULFATE SULFOTRANSFERASE"/>
    <property type="match status" value="1"/>
</dbReference>